<organism evidence="1 2">
    <name type="scientific">Paenibacillus terreus</name>
    <dbReference type="NCBI Taxonomy" id="1387834"/>
    <lineage>
        <taxon>Bacteria</taxon>
        <taxon>Bacillati</taxon>
        <taxon>Bacillota</taxon>
        <taxon>Bacilli</taxon>
        <taxon>Bacillales</taxon>
        <taxon>Paenibacillaceae</taxon>
        <taxon>Paenibacillus</taxon>
    </lineage>
</organism>
<comment type="caution">
    <text evidence="1">The sequence shown here is derived from an EMBL/GenBank/DDBJ whole genome shotgun (WGS) entry which is preliminary data.</text>
</comment>
<protein>
    <submittedName>
        <fullName evidence="1">Uncharacterized protein</fullName>
    </submittedName>
</protein>
<accession>A0ABV5BA20</accession>
<dbReference type="Proteomes" id="UP001580407">
    <property type="component" value="Unassembled WGS sequence"/>
</dbReference>
<reference evidence="1 2" key="1">
    <citation type="submission" date="2024-09" db="EMBL/GenBank/DDBJ databases">
        <authorList>
            <person name="Ruan L."/>
        </authorList>
    </citation>
    <scope>NUCLEOTIDE SEQUENCE [LARGE SCALE GENOMIC DNA]</scope>
    <source>
        <strain evidence="1 2">D33</strain>
    </source>
</reference>
<dbReference type="EMBL" id="JBHILM010000017">
    <property type="protein sequence ID" value="MFB5682455.1"/>
    <property type="molecule type" value="Genomic_DNA"/>
</dbReference>
<sequence length="318" mass="35826">MAPNSEEQRKLQRIVRESGLDSLLSVLTETMSSSDLNTLLLEVFRERIRASTASDLLRRYESNRFVHPAAMNPIEMKRLEIDILQIADNHAFSPIQLSPVAPLGSCSIVAPADQNKVISALRGTEVVADATNLLALHICDLVKSGRASNEDNFIRLSTTHRHVRAQHFDTPGMFPHFHVFCMITSGKDKGSYSFEKQAIWEHIHVYQDIFKLLCNSEIEIVLNVRRSGYKDPEGLIQRVMQYGEQSSVRVSASESTGKEDNSYYKGLQFTIMVNIKGQHIPIGDGGFVDWPQQLLNNRKERMLISAIGLDIMLLNGFL</sequence>
<keyword evidence="2" id="KW-1185">Reference proteome</keyword>
<name>A0ABV5BA20_9BACL</name>
<evidence type="ECO:0000313" key="1">
    <source>
        <dbReference type="EMBL" id="MFB5682455.1"/>
    </source>
</evidence>
<dbReference type="RefSeq" id="WP_375526206.1">
    <property type="nucleotide sequence ID" value="NZ_JBHILM010000017.1"/>
</dbReference>
<proteinExistence type="predicted"/>
<gene>
    <name evidence="1" type="ORF">ACE3NQ_16130</name>
</gene>
<evidence type="ECO:0000313" key="2">
    <source>
        <dbReference type="Proteomes" id="UP001580407"/>
    </source>
</evidence>